<dbReference type="GO" id="GO:0004351">
    <property type="term" value="F:glutamate decarboxylase activity"/>
    <property type="evidence" value="ECO:0007669"/>
    <property type="project" value="UniProtKB-EC"/>
</dbReference>
<name>A0AAE0FMG0_9CHLO</name>
<dbReference type="AlphaFoldDB" id="A0AAE0FMG0"/>
<dbReference type="EC" id="4.1.1.15" evidence="3"/>
<feature type="compositionally biased region" description="Polar residues" evidence="9">
    <location>
        <begin position="10"/>
        <end position="21"/>
    </location>
</feature>
<comment type="caution">
    <text evidence="10">The sequence shown here is derived from an EMBL/GenBank/DDBJ whole genome shotgun (WGS) entry which is preliminary data.</text>
</comment>
<dbReference type="Pfam" id="PF00282">
    <property type="entry name" value="Pyridoxal_deC"/>
    <property type="match status" value="1"/>
</dbReference>
<evidence type="ECO:0000313" key="11">
    <source>
        <dbReference type="Proteomes" id="UP001190700"/>
    </source>
</evidence>
<dbReference type="EMBL" id="LGRX02016124">
    <property type="protein sequence ID" value="KAK3262526.1"/>
    <property type="molecule type" value="Genomic_DNA"/>
</dbReference>
<organism evidence="10 11">
    <name type="scientific">Cymbomonas tetramitiformis</name>
    <dbReference type="NCBI Taxonomy" id="36881"/>
    <lineage>
        <taxon>Eukaryota</taxon>
        <taxon>Viridiplantae</taxon>
        <taxon>Chlorophyta</taxon>
        <taxon>Pyramimonadophyceae</taxon>
        <taxon>Pyramimonadales</taxon>
        <taxon>Pyramimonadaceae</taxon>
        <taxon>Cymbomonas</taxon>
    </lineage>
</organism>
<evidence type="ECO:0000256" key="9">
    <source>
        <dbReference type="SAM" id="MobiDB-lite"/>
    </source>
</evidence>
<feature type="region of interest" description="Disordered" evidence="9">
    <location>
        <begin position="1"/>
        <end position="47"/>
    </location>
</feature>
<evidence type="ECO:0000313" key="10">
    <source>
        <dbReference type="EMBL" id="KAK3262526.1"/>
    </source>
</evidence>
<evidence type="ECO:0000256" key="7">
    <source>
        <dbReference type="PIRSR" id="PIRSR602129-50"/>
    </source>
</evidence>
<reference evidence="10 11" key="1">
    <citation type="journal article" date="2015" name="Genome Biol. Evol.">
        <title>Comparative Genomics of a Bacterivorous Green Alga Reveals Evolutionary Causalities and Consequences of Phago-Mixotrophic Mode of Nutrition.</title>
        <authorList>
            <person name="Burns J.A."/>
            <person name="Paasch A."/>
            <person name="Narechania A."/>
            <person name="Kim E."/>
        </authorList>
    </citation>
    <scope>NUCLEOTIDE SEQUENCE [LARGE SCALE GENOMIC DNA]</scope>
    <source>
        <strain evidence="10 11">PLY_AMNH</strain>
    </source>
</reference>
<evidence type="ECO:0000256" key="4">
    <source>
        <dbReference type="ARBA" id="ARBA00022898"/>
    </source>
</evidence>
<dbReference type="InterPro" id="IPR015421">
    <property type="entry name" value="PyrdxlP-dep_Trfase_major"/>
</dbReference>
<dbReference type="PANTHER" id="PTHR43321:SF3">
    <property type="entry name" value="GLUTAMATE DECARBOXYLASE"/>
    <property type="match status" value="1"/>
</dbReference>
<dbReference type="GO" id="GO:0006538">
    <property type="term" value="P:L-glutamate catabolic process"/>
    <property type="evidence" value="ECO:0007669"/>
    <property type="project" value="TreeGrafter"/>
</dbReference>
<dbReference type="SUPFAM" id="SSF53383">
    <property type="entry name" value="PLP-dependent transferases"/>
    <property type="match status" value="1"/>
</dbReference>
<dbReference type="InterPro" id="IPR010107">
    <property type="entry name" value="Glutamate_decarboxylase"/>
</dbReference>
<evidence type="ECO:0000256" key="5">
    <source>
        <dbReference type="ARBA" id="ARBA00023239"/>
    </source>
</evidence>
<gene>
    <name evidence="10" type="ORF">CYMTET_28625</name>
</gene>
<dbReference type="GO" id="GO:0005829">
    <property type="term" value="C:cytosol"/>
    <property type="evidence" value="ECO:0007669"/>
    <property type="project" value="TreeGrafter"/>
</dbReference>
<feature type="compositionally biased region" description="Polar residues" evidence="9">
    <location>
        <begin position="34"/>
        <end position="47"/>
    </location>
</feature>
<keyword evidence="4 7" id="KW-0663">Pyridoxal phosphate</keyword>
<dbReference type="PANTHER" id="PTHR43321">
    <property type="entry name" value="GLUTAMATE DECARBOXYLASE"/>
    <property type="match status" value="1"/>
</dbReference>
<proteinExistence type="inferred from homology"/>
<dbReference type="GO" id="GO:0030170">
    <property type="term" value="F:pyridoxal phosphate binding"/>
    <property type="evidence" value="ECO:0007669"/>
    <property type="project" value="InterPro"/>
</dbReference>
<protein>
    <recommendedName>
        <fullName evidence="3">glutamate decarboxylase</fullName>
        <ecNumber evidence="3">4.1.1.15</ecNumber>
    </recommendedName>
</protein>
<evidence type="ECO:0000256" key="3">
    <source>
        <dbReference type="ARBA" id="ARBA00012421"/>
    </source>
</evidence>
<comment type="similarity">
    <text evidence="2 8">Belongs to the group II decarboxylase family.</text>
</comment>
<comment type="cofactor">
    <cofactor evidence="1 7 8">
        <name>pyridoxal 5'-phosphate</name>
        <dbReference type="ChEBI" id="CHEBI:597326"/>
    </cofactor>
</comment>
<dbReference type="InterPro" id="IPR002129">
    <property type="entry name" value="PyrdxlP-dep_de-COase"/>
</dbReference>
<feature type="modified residue" description="N6-(pyridoxal phosphate)lysine" evidence="7">
    <location>
        <position position="351"/>
    </location>
</feature>
<dbReference type="InterPro" id="IPR015424">
    <property type="entry name" value="PyrdxlP-dep_Trfase"/>
</dbReference>
<dbReference type="Proteomes" id="UP001190700">
    <property type="component" value="Unassembled WGS sequence"/>
</dbReference>
<dbReference type="Gene3D" id="3.40.640.10">
    <property type="entry name" value="Type I PLP-dependent aspartate aminotransferase-like (Major domain)"/>
    <property type="match status" value="1"/>
</dbReference>
<keyword evidence="5 8" id="KW-0456">Lyase</keyword>
<accession>A0AAE0FMG0</accession>
<comment type="catalytic activity">
    <reaction evidence="6">
        <text>L-glutamate + H(+) = 4-aminobutanoate + CO2</text>
        <dbReference type="Rhea" id="RHEA:17785"/>
        <dbReference type="ChEBI" id="CHEBI:15378"/>
        <dbReference type="ChEBI" id="CHEBI:16526"/>
        <dbReference type="ChEBI" id="CHEBI:29985"/>
        <dbReference type="ChEBI" id="CHEBI:59888"/>
        <dbReference type="EC" id="4.1.1.15"/>
    </reaction>
</comment>
<evidence type="ECO:0000256" key="6">
    <source>
        <dbReference type="ARBA" id="ARBA00048868"/>
    </source>
</evidence>
<evidence type="ECO:0000256" key="2">
    <source>
        <dbReference type="ARBA" id="ARBA00009533"/>
    </source>
</evidence>
<sequence>MTNRGKTKITRSAANAGQTTRGAVANKRAKHDNTSNCPEQVSGDASETSLLRAEVESLRGALEEERRMNKLLISQNTSTYYASPLATLQHPRCSTIPVHGSPAQHCAEIITQAEQLDFKPRLNTSSYVNVVSEPEERDVMLLGLQVNIADQTVYPASFALHNNVVNMVASLWNCPRPDDFEEYGCYAGAGTVGSTEACLLAGLALKLRWMAWYARNLDVSHKDVRALQPNIVISTLFQAAWEKLFKYMGVEPKFISPKLDSPFISGKEVADACDEKTIGVVCIMGNHYGGHYDPVWEVDSALKGLNERMGWQIGIHVDAASGGFIAPFQPELPAWDFRLESVLSISASGHKFGASCIGTGWLVLRQRKDLGEHIAISVSYLGGKADSYTLNFSRPASGIYVQYYKFLRLGMSGYQALCDNMMANAKVIRDALSAMTHSSGRPRFQILDAGDTCCLPVVAARLNPELHLPYDDIDLQHALAEAHW</sequence>
<evidence type="ECO:0000256" key="1">
    <source>
        <dbReference type="ARBA" id="ARBA00001933"/>
    </source>
</evidence>
<keyword evidence="11" id="KW-1185">Reference proteome</keyword>
<evidence type="ECO:0000256" key="8">
    <source>
        <dbReference type="RuleBase" id="RU000382"/>
    </source>
</evidence>